<keyword evidence="7" id="KW-0472">Membrane</keyword>
<dbReference type="AlphaFoldDB" id="A0A8B8N2E1"/>
<dbReference type="FunFam" id="1.10.510.10:FF:000479">
    <property type="entry name" value="Leucine-rich repeat receptor-like protein kinase"/>
    <property type="match status" value="1"/>
</dbReference>
<proteinExistence type="predicted"/>
<keyword evidence="9" id="KW-0325">Glycoprotein</keyword>
<dbReference type="PANTHER" id="PTHR48007:SF56">
    <property type="entry name" value="LOW QUALITY PROTEIN: PROTEIN STRUBBELIG-RECEPTOR FAMILY 2"/>
    <property type="match status" value="1"/>
</dbReference>
<dbReference type="InterPro" id="IPR013210">
    <property type="entry name" value="LRR_N_plant-typ"/>
</dbReference>
<dbReference type="FunFam" id="3.30.200.20:FF:000125">
    <property type="entry name" value="Protein STRUBBELIG-RECEPTOR FAMILY 8"/>
    <property type="match status" value="1"/>
</dbReference>
<dbReference type="InterPro" id="IPR046959">
    <property type="entry name" value="PRK1-6/SRF4-like"/>
</dbReference>
<name>A0A8B8N2E1_9MYRT</name>
<keyword evidence="3" id="KW-0812">Transmembrane</keyword>
<dbReference type="Gene3D" id="3.30.200.20">
    <property type="entry name" value="Phosphorylase Kinase, domain 1"/>
    <property type="match status" value="1"/>
</dbReference>
<evidence type="ECO:0000256" key="11">
    <source>
        <dbReference type="SAM" id="SignalP"/>
    </source>
</evidence>
<dbReference type="GO" id="GO:0016020">
    <property type="term" value="C:membrane"/>
    <property type="evidence" value="ECO:0007669"/>
    <property type="project" value="UniProtKB-SubCell"/>
</dbReference>
<sequence length="732" mass="80099">MAVCHLIAFLLLAVFSASLGLQTLAFTDPLDATTLHGLYAALNYPAQLKGWRPDGGDPCGESWAGVACSGSSVIYLKLDGLNLSGSLGDQLYNFHNLKQLDMSSNNIQGDIPYGLPPNVTHLNLACNKLIQSIPHSLPSLKSLRHLNLSHNLLSGPIGNVFVGLLNLKEMDLSNNNFTGDLPSSFQSLTNLTGLFLQNNGFTGAVILLANLPLIDLDIQDNHFSGVIPESFQNIPNLWIGGNKFHGAESPPWNFPFQNMSLHSNISSPPTTQSSAVENYPSRKPRSHKKGKWGPGGIACIVGGGTLVASCAALLIVILIHRARAQEDKLLDRSNISFNSVSLRTVREESPPILPCIPPPPTVRARPVPLALLAGQGNRKSFSRKCEALECVKIYNAAELQFATKGFGEENLIFEGSLGPVYEAKLPDGQILAVENINMASLSLHEEEQFLDVICTICRLRHPNIIPLLGYCTGLGLHLLVYEYVRHVTLEDALHGGKYKPLSWSSRVRIALGVAQALDYMHSTFAPPISHGNLKARNILLDEEVRPRICDCGVSVLRPLTSCTVKLKASEIAIGDSGYIAPEHGQPGIDNTKCDIYAFGVLLLELLTGRRPFDSSRPREELYLVNWASYQLHDRDCLEQMVDKSVEGTLSFRALSRLADIIAVCIRPEKEFRPAMCEVVESLLYMVERMSITEGNATYGGDLEPYERSFRSTHTRFLASPATSSWSSDPSSQ</sequence>
<dbReference type="SUPFAM" id="SSF52058">
    <property type="entry name" value="L domain-like"/>
    <property type="match status" value="1"/>
</dbReference>
<dbReference type="Pfam" id="PF08263">
    <property type="entry name" value="LRRNT_2"/>
    <property type="match status" value="1"/>
</dbReference>
<dbReference type="InterPro" id="IPR032675">
    <property type="entry name" value="LRR_dom_sf"/>
</dbReference>
<keyword evidence="2" id="KW-0433">Leucine-rich repeat</keyword>
<dbReference type="Gene3D" id="1.10.510.10">
    <property type="entry name" value="Transferase(Phosphotransferase) domain 1"/>
    <property type="match status" value="1"/>
</dbReference>
<accession>A0A8B8N2E1</accession>
<dbReference type="Gene3D" id="3.80.10.10">
    <property type="entry name" value="Ribonuclease Inhibitor"/>
    <property type="match status" value="1"/>
</dbReference>
<dbReference type="PROSITE" id="PS50011">
    <property type="entry name" value="PROTEIN_KINASE_DOM"/>
    <property type="match status" value="1"/>
</dbReference>
<evidence type="ECO:0000256" key="10">
    <source>
        <dbReference type="SAM" id="MobiDB-lite"/>
    </source>
</evidence>
<evidence type="ECO:0000259" key="12">
    <source>
        <dbReference type="PROSITE" id="PS50011"/>
    </source>
</evidence>
<evidence type="ECO:0000256" key="9">
    <source>
        <dbReference type="ARBA" id="ARBA00023180"/>
    </source>
</evidence>
<keyword evidence="4 11" id="KW-0732">Signal</keyword>
<keyword evidence="6" id="KW-1133">Transmembrane helix</keyword>
<comment type="subcellular location">
    <subcellularLocation>
        <location evidence="1">Membrane</location>
        <topology evidence="1">Single-pass membrane protein</topology>
    </subcellularLocation>
</comment>
<dbReference type="KEGG" id="rarg:115730103"/>
<dbReference type="Pfam" id="PF00560">
    <property type="entry name" value="LRR_1"/>
    <property type="match status" value="5"/>
</dbReference>
<gene>
    <name evidence="14" type="primary">LOC115730103</name>
</gene>
<dbReference type="Pfam" id="PF07714">
    <property type="entry name" value="PK_Tyr_Ser-Thr"/>
    <property type="match status" value="1"/>
</dbReference>
<evidence type="ECO:0000256" key="8">
    <source>
        <dbReference type="ARBA" id="ARBA00023170"/>
    </source>
</evidence>
<feature type="compositionally biased region" description="Polar residues" evidence="10">
    <location>
        <begin position="265"/>
        <end position="276"/>
    </location>
</feature>
<dbReference type="FunFam" id="3.80.10.10:FF:000062">
    <property type="entry name" value="protein STRUBBELIG-RECEPTOR FAMILY 3"/>
    <property type="match status" value="1"/>
</dbReference>
<keyword evidence="5" id="KW-0677">Repeat</keyword>
<organism evidence="13 14">
    <name type="scientific">Rhodamnia argentea</name>
    <dbReference type="NCBI Taxonomy" id="178133"/>
    <lineage>
        <taxon>Eukaryota</taxon>
        <taxon>Viridiplantae</taxon>
        <taxon>Streptophyta</taxon>
        <taxon>Embryophyta</taxon>
        <taxon>Tracheophyta</taxon>
        <taxon>Spermatophyta</taxon>
        <taxon>Magnoliopsida</taxon>
        <taxon>eudicotyledons</taxon>
        <taxon>Gunneridae</taxon>
        <taxon>Pentapetalae</taxon>
        <taxon>rosids</taxon>
        <taxon>malvids</taxon>
        <taxon>Myrtales</taxon>
        <taxon>Myrtaceae</taxon>
        <taxon>Myrtoideae</taxon>
        <taxon>Myrteae</taxon>
        <taxon>Australasian group</taxon>
        <taxon>Rhodamnia</taxon>
    </lineage>
</organism>
<evidence type="ECO:0000256" key="2">
    <source>
        <dbReference type="ARBA" id="ARBA00022614"/>
    </source>
</evidence>
<feature type="signal peptide" evidence="11">
    <location>
        <begin position="1"/>
        <end position="20"/>
    </location>
</feature>
<evidence type="ECO:0000256" key="7">
    <source>
        <dbReference type="ARBA" id="ARBA00023136"/>
    </source>
</evidence>
<dbReference type="RefSeq" id="XP_030516563.1">
    <property type="nucleotide sequence ID" value="XM_030660703.2"/>
</dbReference>
<dbReference type="InterPro" id="IPR000719">
    <property type="entry name" value="Prot_kinase_dom"/>
</dbReference>
<reference evidence="14" key="1">
    <citation type="submission" date="2025-08" db="UniProtKB">
        <authorList>
            <consortium name="RefSeq"/>
        </authorList>
    </citation>
    <scope>IDENTIFICATION</scope>
    <source>
        <tissue evidence="14">Leaf</tissue>
    </source>
</reference>
<dbReference type="OrthoDB" id="676979at2759"/>
<dbReference type="SUPFAM" id="SSF56112">
    <property type="entry name" value="Protein kinase-like (PK-like)"/>
    <property type="match status" value="1"/>
</dbReference>
<evidence type="ECO:0000256" key="4">
    <source>
        <dbReference type="ARBA" id="ARBA00022729"/>
    </source>
</evidence>
<dbReference type="InterPro" id="IPR001611">
    <property type="entry name" value="Leu-rich_rpt"/>
</dbReference>
<dbReference type="GeneID" id="115730103"/>
<evidence type="ECO:0000256" key="1">
    <source>
        <dbReference type="ARBA" id="ARBA00004167"/>
    </source>
</evidence>
<evidence type="ECO:0000256" key="6">
    <source>
        <dbReference type="ARBA" id="ARBA00022989"/>
    </source>
</evidence>
<dbReference type="PANTHER" id="PTHR48007">
    <property type="entry name" value="LEUCINE-RICH REPEAT RECEPTOR-LIKE PROTEIN KINASE PXC1"/>
    <property type="match status" value="1"/>
</dbReference>
<evidence type="ECO:0000256" key="3">
    <source>
        <dbReference type="ARBA" id="ARBA00022692"/>
    </source>
</evidence>
<feature type="region of interest" description="Disordered" evidence="10">
    <location>
        <begin position="265"/>
        <end position="290"/>
    </location>
</feature>
<dbReference type="GO" id="GO:0005524">
    <property type="term" value="F:ATP binding"/>
    <property type="evidence" value="ECO:0007669"/>
    <property type="project" value="InterPro"/>
</dbReference>
<keyword evidence="13" id="KW-1185">Reference proteome</keyword>
<dbReference type="InterPro" id="IPR001245">
    <property type="entry name" value="Ser-Thr/Tyr_kinase_cat_dom"/>
</dbReference>
<dbReference type="Proteomes" id="UP000827889">
    <property type="component" value="Chromosome 10"/>
</dbReference>
<protein>
    <submittedName>
        <fullName evidence="14">Protein STRUBBELIG-RECEPTOR FAMILY 2 isoform X1</fullName>
    </submittedName>
</protein>
<feature type="chain" id="PRO_5034313152" evidence="11">
    <location>
        <begin position="21"/>
        <end position="732"/>
    </location>
</feature>
<dbReference type="InterPro" id="IPR011009">
    <property type="entry name" value="Kinase-like_dom_sf"/>
</dbReference>
<feature type="domain" description="Protein kinase" evidence="12">
    <location>
        <begin position="406"/>
        <end position="685"/>
    </location>
</feature>
<evidence type="ECO:0000313" key="14">
    <source>
        <dbReference type="RefSeq" id="XP_030516563.1"/>
    </source>
</evidence>
<evidence type="ECO:0000313" key="13">
    <source>
        <dbReference type="Proteomes" id="UP000827889"/>
    </source>
</evidence>
<evidence type="ECO:0000256" key="5">
    <source>
        <dbReference type="ARBA" id="ARBA00022737"/>
    </source>
</evidence>
<dbReference type="GO" id="GO:0004672">
    <property type="term" value="F:protein kinase activity"/>
    <property type="evidence" value="ECO:0007669"/>
    <property type="project" value="InterPro"/>
</dbReference>
<keyword evidence="8" id="KW-0675">Receptor</keyword>